<gene>
    <name evidence="1" type="ORF">F8C67_10850</name>
</gene>
<comment type="caution">
    <text evidence="1">The sequence shown here is derived from an EMBL/GenBank/DDBJ whole genome shotgun (WGS) entry which is preliminary data.</text>
</comment>
<name>A0A6N6RG76_9FLAO</name>
<protein>
    <submittedName>
        <fullName evidence="1">Uncharacterized protein</fullName>
    </submittedName>
</protein>
<keyword evidence="2" id="KW-1185">Reference proteome</keyword>
<sequence>MSFQNQLHTRPNGVWSLRWAELNKRIFFSAYLNRIDDVAIRRALMEAKTFLQTNSSESDEESDLQKRWNANPPKSLHEMKWWIAVHQKHLFLPDEMRGSLLRAFPAIRKGDQRPDYKLTKLFYERLKSFVDGI</sequence>
<proteinExistence type="predicted"/>
<dbReference type="AlphaFoldDB" id="A0A6N6RG76"/>
<evidence type="ECO:0000313" key="2">
    <source>
        <dbReference type="Proteomes" id="UP000468650"/>
    </source>
</evidence>
<evidence type="ECO:0000313" key="1">
    <source>
        <dbReference type="EMBL" id="KAB2808062.1"/>
    </source>
</evidence>
<reference evidence="1 2" key="1">
    <citation type="submission" date="2019-09" db="EMBL/GenBank/DDBJ databases">
        <title>Genomes of family Cryomorphaceae.</title>
        <authorList>
            <person name="Bowman J.P."/>
        </authorList>
    </citation>
    <scope>NUCLEOTIDE SEQUENCE [LARGE SCALE GENOMIC DNA]</scope>
    <source>
        <strain evidence="1 2">LMG 25704</strain>
    </source>
</reference>
<dbReference type="Proteomes" id="UP000468650">
    <property type="component" value="Unassembled WGS sequence"/>
</dbReference>
<organism evidence="1 2">
    <name type="scientific">Phaeocystidibacter luteus</name>
    <dbReference type="NCBI Taxonomy" id="911197"/>
    <lineage>
        <taxon>Bacteria</taxon>
        <taxon>Pseudomonadati</taxon>
        <taxon>Bacteroidota</taxon>
        <taxon>Flavobacteriia</taxon>
        <taxon>Flavobacteriales</taxon>
        <taxon>Phaeocystidibacteraceae</taxon>
        <taxon>Phaeocystidibacter</taxon>
    </lineage>
</organism>
<dbReference type="EMBL" id="WBVO01000009">
    <property type="protein sequence ID" value="KAB2808062.1"/>
    <property type="molecule type" value="Genomic_DNA"/>
</dbReference>
<accession>A0A6N6RG76</accession>